<organism evidence="1 2">
    <name type="scientific">Prochlorococcus marinus (strain MIT 9312)</name>
    <dbReference type="NCBI Taxonomy" id="74546"/>
    <lineage>
        <taxon>Bacteria</taxon>
        <taxon>Bacillati</taxon>
        <taxon>Cyanobacteriota</taxon>
        <taxon>Cyanophyceae</taxon>
        <taxon>Synechococcales</taxon>
        <taxon>Prochlorococcaceae</taxon>
        <taxon>Prochlorococcus</taxon>
    </lineage>
</organism>
<dbReference type="SUPFAM" id="SSF51197">
    <property type="entry name" value="Clavaminate synthase-like"/>
    <property type="match status" value="1"/>
</dbReference>
<dbReference type="Proteomes" id="UP000002715">
    <property type="component" value="Chromosome"/>
</dbReference>
<evidence type="ECO:0000313" key="2">
    <source>
        <dbReference type="Proteomes" id="UP000002715"/>
    </source>
</evidence>
<accession>Q319R0</accession>
<gene>
    <name evidence="1" type="ordered locus">PMT9312_1326</name>
</gene>
<dbReference type="OrthoDB" id="467001at2"/>
<dbReference type="STRING" id="74546.PMT9312_1326"/>
<proteinExistence type="predicted"/>
<evidence type="ECO:0000313" key="1">
    <source>
        <dbReference type="EMBL" id="ABB50385.1"/>
    </source>
</evidence>
<dbReference type="KEGG" id="pmi:PMT9312_1326"/>
<name>Q319R0_PROM9</name>
<dbReference type="RefSeq" id="WP_011376871.1">
    <property type="nucleotide sequence ID" value="NC_007577.1"/>
</dbReference>
<protein>
    <submittedName>
        <fullName evidence="1">Uncharacterized protein</fullName>
    </submittedName>
</protein>
<reference evidence="2" key="1">
    <citation type="submission" date="2005-07" db="EMBL/GenBank/DDBJ databases">
        <title>Complete sequence of Prochlorococcus marinus str. MIT 9312.</title>
        <authorList>
            <consortium name="US DOE Joint Genome Institute"/>
            <person name="Copeland A."/>
            <person name="Lucas S."/>
            <person name="Lapidus A."/>
            <person name="Barry K."/>
            <person name="Detter J.C."/>
            <person name="Glavina T."/>
            <person name="Hammon N."/>
            <person name="Israni S."/>
            <person name="Pitluck S."/>
            <person name="Thiel J."/>
            <person name="Schmutz J."/>
            <person name="Larimer F."/>
            <person name="Land M."/>
            <person name="Kyrpides N."/>
            <person name="Lykidis A."/>
            <person name="Richardson P."/>
        </authorList>
    </citation>
    <scope>NUCLEOTIDE SEQUENCE [LARGE SCALE GENOMIC DNA]</scope>
    <source>
        <strain evidence="2">MIT 9312</strain>
    </source>
</reference>
<dbReference type="Gene3D" id="2.60.120.620">
    <property type="entry name" value="q2cbj1_9rhob like domain"/>
    <property type="match status" value="1"/>
</dbReference>
<dbReference type="HOGENOM" id="CLU_908700_0_0_3"/>
<dbReference type="AlphaFoldDB" id="Q319R0"/>
<dbReference type="EMBL" id="CP000111">
    <property type="protein sequence ID" value="ABB50385.1"/>
    <property type="molecule type" value="Genomic_DNA"/>
</dbReference>
<sequence>MDYKNYFLNCRESYKNKKPYLSSFYENPVRVIPHNFFTKETKDYLLDLSKNIKREFDTGKHKLGNISGIKNFWPYALPINKTCEQLIPYLEETFYGCNLFVDKVYIYRTQKIEIKKDSYLWHHDNNPNEIIKIIIYLNEVNQFNSPFEYLADENNRGMLAKCTRLGPNNWEPAPNDGRLEDEVKNLIKYKNCSGKKLIGKQFTACAFSNNSIHRVNPIIKGYRDVLNIRVKPTISKPSIYLSKKWTSSFGVSGAVDPDPEKDWQYYNKKSNLRLLKEIYLNILLKKLKNKIKIIKGNIFKYFFKNI</sequence>